<sequence>MLPPMNPETLAALDQLRGLHLPGNAAGALQGEVVAAAALGFAAALGVGLVRLLRARAGATLRRAALSELAATRDLPPEARLVAQARLLRRIARTRLGEEAAAAQGADWAARLDRLFSTDLFSAGAGRVLVDGLYRRHAPPDAAALDSELGRLIGRMRA</sequence>
<dbReference type="Proteomes" id="UP001055247">
    <property type="component" value="Unassembled WGS sequence"/>
</dbReference>
<evidence type="ECO:0000256" key="1">
    <source>
        <dbReference type="SAM" id="Phobius"/>
    </source>
</evidence>
<keyword evidence="1" id="KW-0472">Membrane</keyword>
<dbReference type="InterPro" id="IPR025489">
    <property type="entry name" value="DUF4381"/>
</dbReference>
<dbReference type="Pfam" id="PF14316">
    <property type="entry name" value="DUF4381"/>
    <property type="match status" value="1"/>
</dbReference>
<dbReference type="AlphaFoldDB" id="A0AAV4ZK92"/>
<organism evidence="2 3">
    <name type="scientific">Methylobacterium hispanicum</name>
    <dbReference type="NCBI Taxonomy" id="270350"/>
    <lineage>
        <taxon>Bacteria</taxon>
        <taxon>Pseudomonadati</taxon>
        <taxon>Pseudomonadota</taxon>
        <taxon>Alphaproteobacteria</taxon>
        <taxon>Hyphomicrobiales</taxon>
        <taxon>Methylobacteriaceae</taxon>
        <taxon>Methylobacterium</taxon>
    </lineage>
</organism>
<feature type="transmembrane region" description="Helical" evidence="1">
    <location>
        <begin position="33"/>
        <end position="53"/>
    </location>
</feature>
<keyword evidence="1" id="KW-0812">Transmembrane</keyword>
<accession>A0AAV4ZK92</accession>
<gene>
    <name evidence="2" type="ORF">BHAOGJBA_2239</name>
</gene>
<evidence type="ECO:0000313" key="3">
    <source>
        <dbReference type="Proteomes" id="UP001055247"/>
    </source>
</evidence>
<dbReference type="EMBL" id="BPQO01000008">
    <property type="protein sequence ID" value="GJD88718.1"/>
    <property type="molecule type" value="Genomic_DNA"/>
</dbReference>
<comment type="caution">
    <text evidence="2">The sequence shown here is derived from an EMBL/GenBank/DDBJ whole genome shotgun (WGS) entry which is preliminary data.</text>
</comment>
<reference evidence="2" key="2">
    <citation type="submission" date="2021-08" db="EMBL/GenBank/DDBJ databases">
        <authorList>
            <person name="Tani A."/>
            <person name="Ola A."/>
            <person name="Ogura Y."/>
            <person name="Katsura K."/>
            <person name="Hayashi T."/>
        </authorList>
    </citation>
    <scope>NUCLEOTIDE SEQUENCE</scope>
    <source>
        <strain evidence="2">DSM 16372</strain>
    </source>
</reference>
<reference evidence="2" key="1">
    <citation type="journal article" date="2016" name="Front. Microbiol.">
        <title>Genome Sequence of the Piezophilic, Mesophilic Sulfate-Reducing Bacterium Desulfovibrio indicus J2T.</title>
        <authorList>
            <person name="Cao J."/>
            <person name="Maignien L."/>
            <person name="Shao Z."/>
            <person name="Alain K."/>
            <person name="Jebbar M."/>
        </authorList>
    </citation>
    <scope>NUCLEOTIDE SEQUENCE</scope>
    <source>
        <strain evidence="2">DSM 16372</strain>
    </source>
</reference>
<name>A0AAV4ZK92_9HYPH</name>
<evidence type="ECO:0000313" key="2">
    <source>
        <dbReference type="EMBL" id="GJD88718.1"/>
    </source>
</evidence>
<evidence type="ECO:0008006" key="4">
    <source>
        <dbReference type="Google" id="ProtNLM"/>
    </source>
</evidence>
<keyword evidence="3" id="KW-1185">Reference proteome</keyword>
<proteinExistence type="predicted"/>
<protein>
    <recommendedName>
        <fullName evidence="4">DUF4381 domain-containing protein</fullName>
    </recommendedName>
</protein>
<keyword evidence="1" id="KW-1133">Transmembrane helix</keyword>